<keyword evidence="6" id="KW-0456">Lyase</keyword>
<accession>A0A495PX63</accession>
<evidence type="ECO:0000256" key="5">
    <source>
        <dbReference type="ARBA" id="ARBA00023157"/>
    </source>
</evidence>
<dbReference type="EMBL" id="RBLG01000001">
    <property type="protein sequence ID" value="RKS55744.1"/>
    <property type="molecule type" value="Genomic_DNA"/>
</dbReference>
<evidence type="ECO:0000256" key="6">
    <source>
        <dbReference type="ARBA" id="ARBA00023239"/>
    </source>
</evidence>
<dbReference type="PANTHER" id="PTHR12639:SF7">
    <property type="entry name" value="HTTM DOMAIN-CONTAINING PROTEIN"/>
    <property type="match status" value="1"/>
</dbReference>
<feature type="domain" description="HTTM-like" evidence="8">
    <location>
        <begin position="7"/>
        <end position="266"/>
    </location>
</feature>
<dbReference type="GO" id="GO:0012505">
    <property type="term" value="C:endomembrane system"/>
    <property type="evidence" value="ECO:0007669"/>
    <property type="project" value="UniProtKB-SubCell"/>
</dbReference>
<dbReference type="Proteomes" id="UP000276282">
    <property type="component" value="Unassembled WGS sequence"/>
</dbReference>
<evidence type="ECO:0000256" key="2">
    <source>
        <dbReference type="ARBA" id="ARBA00022692"/>
    </source>
</evidence>
<comment type="subcellular location">
    <subcellularLocation>
        <location evidence="1">Endomembrane system</location>
        <topology evidence="1">Multi-pass membrane protein</topology>
    </subcellularLocation>
</comment>
<evidence type="ECO:0000256" key="4">
    <source>
        <dbReference type="ARBA" id="ARBA00023136"/>
    </source>
</evidence>
<dbReference type="InterPro" id="IPR011020">
    <property type="entry name" value="HTTM-like"/>
</dbReference>
<dbReference type="GO" id="GO:0008488">
    <property type="term" value="F:gamma-glutamyl carboxylase activity"/>
    <property type="evidence" value="ECO:0007669"/>
    <property type="project" value="InterPro"/>
</dbReference>
<feature type="transmembrane region" description="Helical" evidence="7">
    <location>
        <begin position="230"/>
        <end position="249"/>
    </location>
</feature>
<protein>
    <submittedName>
        <fullName evidence="9">Vitamin K-dependent gamma-carboxylase-like protein</fullName>
    </submittedName>
</protein>
<evidence type="ECO:0000313" key="10">
    <source>
        <dbReference type="Proteomes" id="UP000276282"/>
    </source>
</evidence>
<evidence type="ECO:0000313" key="9">
    <source>
        <dbReference type="EMBL" id="RKS55744.1"/>
    </source>
</evidence>
<organism evidence="9 10">
    <name type="scientific">Gillisia mitskevichiae</name>
    <dbReference type="NCBI Taxonomy" id="270921"/>
    <lineage>
        <taxon>Bacteria</taxon>
        <taxon>Pseudomonadati</taxon>
        <taxon>Bacteroidota</taxon>
        <taxon>Flavobacteriia</taxon>
        <taxon>Flavobacteriales</taxon>
        <taxon>Flavobacteriaceae</taxon>
        <taxon>Gillisia</taxon>
    </lineage>
</organism>
<name>A0A495PX63_9FLAO</name>
<evidence type="ECO:0000256" key="1">
    <source>
        <dbReference type="ARBA" id="ARBA00004127"/>
    </source>
</evidence>
<dbReference type="Pfam" id="PF05090">
    <property type="entry name" value="HTTM"/>
    <property type="match status" value="1"/>
</dbReference>
<sequence>MLNRFLFTRIDNSALVVFRVFFGLLTALEAFGSIATGWVKRTLIEPQETFNFIGFEFLQPLPGNGMLYYYGLMGLFGLLVMVGYKYRFSIFCYGIMWASVYLMQKSSYNNHYYLLMLLCGIMFFLPAHKNVSIDAWRNASLREISMPRWVWLFIVFQMWIVYTYASVAKLYPDWFTGEFPAILMKSKADYWLVGELLQQKWTHFTISWFGFLFDLLIIPLLLYRKTRLPIFIAAIFFHLFNSFIFHIGIFPYLSLAFILFFFPAEKINKWFLRGKKKYYDEKEVVIPKYRNAFLAVLSIWFIFQIGLPLRHWFYEDDVLWTEEGHRLSWRMMLRSKSGRSAFRVVDKDTKKVDFIDKTKFLSKKQLGAISSKPDMIWQFSQRLKREYAKKGQDVQVFVDSKVSVNGRPYQQFIDPKVDLANEKWHHFKHHDWILPSKLD</sequence>
<evidence type="ECO:0000256" key="7">
    <source>
        <dbReference type="SAM" id="Phobius"/>
    </source>
</evidence>
<keyword evidence="10" id="KW-1185">Reference proteome</keyword>
<dbReference type="InterPro" id="IPR007782">
    <property type="entry name" value="VKG_COase"/>
</dbReference>
<reference evidence="9 10" key="1">
    <citation type="submission" date="2018-10" db="EMBL/GenBank/DDBJ databases">
        <title>Genomic Encyclopedia of Archaeal and Bacterial Type Strains, Phase II (KMG-II): from individual species to whole genera.</title>
        <authorList>
            <person name="Goeker M."/>
        </authorList>
    </citation>
    <scope>NUCLEOTIDE SEQUENCE [LARGE SCALE GENOMIC DNA]</scope>
    <source>
        <strain evidence="9 10">DSM 19839</strain>
    </source>
</reference>
<dbReference type="AlphaFoldDB" id="A0A495PX63"/>
<dbReference type="SMART" id="SM00752">
    <property type="entry name" value="HTTM"/>
    <property type="match status" value="1"/>
</dbReference>
<dbReference type="OrthoDB" id="341137at2"/>
<dbReference type="RefSeq" id="WP_121344506.1">
    <property type="nucleotide sequence ID" value="NZ_RBLG01000001.1"/>
</dbReference>
<keyword evidence="2 7" id="KW-0812">Transmembrane</keyword>
<feature type="transmembrane region" description="Helical" evidence="7">
    <location>
        <begin position="255"/>
        <end position="272"/>
    </location>
</feature>
<evidence type="ECO:0000259" key="8">
    <source>
        <dbReference type="SMART" id="SM00752"/>
    </source>
</evidence>
<dbReference type="InterPro" id="IPR053935">
    <property type="entry name" value="VKGC_lumenal_dom"/>
</dbReference>
<keyword evidence="3 7" id="KW-1133">Transmembrane helix</keyword>
<evidence type="ECO:0000256" key="3">
    <source>
        <dbReference type="ARBA" id="ARBA00022989"/>
    </source>
</evidence>
<dbReference type="InterPro" id="IPR053934">
    <property type="entry name" value="HTTM_dom"/>
</dbReference>
<feature type="transmembrane region" description="Helical" evidence="7">
    <location>
        <begin position="110"/>
        <end position="128"/>
    </location>
</feature>
<keyword evidence="5" id="KW-1015">Disulfide bond</keyword>
<comment type="caution">
    <text evidence="9">The sequence shown here is derived from an EMBL/GenBank/DDBJ whole genome shotgun (WGS) entry which is preliminary data.</text>
</comment>
<feature type="transmembrane region" description="Helical" evidence="7">
    <location>
        <begin position="67"/>
        <end position="83"/>
    </location>
</feature>
<gene>
    <name evidence="9" type="ORF">BC962_0714</name>
</gene>
<dbReference type="PANTHER" id="PTHR12639">
    <property type="entry name" value="VITAMIN K-DEPENDENT GAMMA-CARBOXYLASE"/>
    <property type="match status" value="1"/>
</dbReference>
<feature type="transmembrane region" description="Helical" evidence="7">
    <location>
        <begin position="149"/>
        <end position="167"/>
    </location>
</feature>
<feature type="transmembrane region" description="Helical" evidence="7">
    <location>
        <begin position="201"/>
        <end position="223"/>
    </location>
</feature>
<dbReference type="Pfam" id="PF22777">
    <property type="entry name" value="VKGC_lumenal_dom"/>
    <property type="match status" value="1"/>
</dbReference>
<dbReference type="GO" id="GO:0019842">
    <property type="term" value="F:vitamin binding"/>
    <property type="evidence" value="ECO:0007669"/>
    <property type="project" value="TreeGrafter"/>
</dbReference>
<feature type="transmembrane region" description="Helical" evidence="7">
    <location>
        <begin position="292"/>
        <end position="313"/>
    </location>
</feature>
<proteinExistence type="predicted"/>
<keyword evidence="4 7" id="KW-0472">Membrane</keyword>